<comment type="caution">
    <text evidence="1">The sequence shown here is derived from an EMBL/GenBank/DDBJ whole genome shotgun (WGS) entry which is preliminary data.</text>
</comment>
<dbReference type="PROSITE" id="PS51996">
    <property type="entry name" value="TR_MART"/>
    <property type="match status" value="1"/>
</dbReference>
<dbReference type="Proteomes" id="UP000676336">
    <property type="component" value="Unassembled WGS sequence"/>
</dbReference>
<protein>
    <submittedName>
        <fullName evidence="1">Uncharacterized protein</fullName>
    </submittedName>
</protein>
<proteinExistence type="predicted"/>
<reference evidence="1" key="1">
    <citation type="submission" date="2021-02" db="EMBL/GenBank/DDBJ databases">
        <authorList>
            <person name="Nowell W R."/>
        </authorList>
    </citation>
    <scope>NUCLEOTIDE SEQUENCE</scope>
</reference>
<sequence>MGGLISTNRYFSTSRDINISLGFLSKSNSTNERVFFEIQADPQITGVVCADISTLGSMSWEQEVLFSLNPVFQIVSIYFDSTHDAWKV</sequence>
<dbReference type="Gene3D" id="3.90.176.10">
    <property type="entry name" value="Toxin ADP-ribosyltransferase, Chain A, domain 1"/>
    <property type="match status" value="1"/>
</dbReference>
<evidence type="ECO:0000313" key="2">
    <source>
        <dbReference type="Proteomes" id="UP000676336"/>
    </source>
</evidence>
<dbReference type="EMBL" id="CAJOBI010055650">
    <property type="protein sequence ID" value="CAF4392833.1"/>
    <property type="molecule type" value="Genomic_DNA"/>
</dbReference>
<dbReference type="AlphaFoldDB" id="A0A8S2VF00"/>
<gene>
    <name evidence="1" type="ORF">SMN809_LOCUS30085</name>
</gene>
<organism evidence="1 2">
    <name type="scientific">Rotaria magnacalcarata</name>
    <dbReference type="NCBI Taxonomy" id="392030"/>
    <lineage>
        <taxon>Eukaryota</taxon>
        <taxon>Metazoa</taxon>
        <taxon>Spiralia</taxon>
        <taxon>Gnathifera</taxon>
        <taxon>Rotifera</taxon>
        <taxon>Eurotatoria</taxon>
        <taxon>Bdelloidea</taxon>
        <taxon>Philodinida</taxon>
        <taxon>Philodinidae</taxon>
        <taxon>Rotaria</taxon>
    </lineage>
</organism>
<evidence type="ECO:0000313" key="1">
    <source>
        <dbReference type="EMBL" id="CAF4392833.1"/>
    </source>
</evidence>
<dbReference type="SUPFAM" id="SSF56399">
    <property type="entry name" value="ADP-ribosylation"/>
    <property type="match status" value="1"/>
</dbReference>
<name>A0A8S2VF00_9BILA</name>
<accession>A0A8S2VF00</accession>